<organism evidence="2 3">
    <name type="scientific">SAR86 cluster bacterium</name>
    <dbReference type="NCBI Taxonomy" id="2030880"/>
    <lineage>
        <taxon>Bacteria</taxon>
        <taxon>Pseudomonadati</taxon>
        <taxon>Pseudomonadota</taxon>
        <taxon>Gammaproteobacteria</taxon>
        <taxon>SAR86 cluster</taxon>
    </lineage>
</organism>
<dbReference type="AlphaFoldDB" id="A0A2A5CJI2"/>
<dbReference type="GO" id="GO:0005829">
    <property type="term" value="C:cytosol"/>
    <property type="evidence" value="ECO:0007669"/>
    <property type="project" value="TreeGrafter"/>
</dbReference>
<evidence type="ECO:0000256" key="1">
    <source>
        <dbReference type="HAMAP-Rule" id="MF_00652"/>
    </source>
</evidence>
<dbReference type="PANTHER" id="PTHR30283:SF4">
    <property type="entry name" value="PEROXIDE STRESS RESISTANCE PROTEIN YAAA"/>
    <property type="match status" value="1"/>
</dbReference>
<dbReference type="PANTHER" id="PTHR30283">
    <property type="entry name" value="PEROXIDE STRESS RESPONSE PROTEIN YAAA"/>
    <property type="match status" value="1"/>
</dbReference>
<gene>
    <name evidence="2" type="ORF">COA71_01530</name>
</gene>
<dbReference type="InterPro" id="IPR005583">
    <property type="entry name" value="YaaA"/>
</dbReference>
<proteinExistence type="inferred from homology"/>
<reference evidence="3" key="1">
    <citation type="submission" date="2017-08" db="EMBL/GenBank/DDBJ databases">
        <title>A dynamic microbial community with high functional redundancy inhabits the cold, oxic subseafloor aquifer.</title>
        <authorList>
            <person name="Tully B.J."/>
            <person name="Wheat C.G."/>
            <person name="Glazer B.T."/>
            <person name="Huber J.A."/>
        </authorList>
    </citation>
    <scope>NUCLEOTIDE SEQUENCE [LARGE SCALE GENOMIC DNA]</scope>
</reference>
<dbReference type="Pfam" id="PF03883">
    <property type="entry name" value="H2O2_YaaD"/>
    <property type="match status" value="1"/>
</dbReference>
<evidence type="ECO:0000313" key="3">
    <source>
        <dbReference type="Proteomes" id="UP000228987"/>
    </source>
</evidence>
<dbReference type="EMBL" id="NVWI01000001">
    <property type="protein sequence ID" value="PCJ43580.1"/>
    <property type="molecule type" value="Genomic_DNA"/>
</dbReference>
<name>A0A2A5CJI2_9GAMM</name>
<comment type="caution">
    <text evidence="2">The sequence shown here is derived from an EMBL/GenBank/DDBJ whole genome shotgun (WGS) entry which is preliminary data.</text>
</comment>
<comment type="similarity">
    <text evidence="1">Belongs to the UPF0246 family.</text>
</comment>
<dbReference type="HAMAP" id="MF_00652">
    <property type="entry name" value="UPF0246"/>
    <property type="match status" value="1"/>
</dbReference>
<evidence type="ECO:0000313" key="2">
    <source>
        <dbReference type="EMBL" id="PCJ43580.1"/>
    </source>
</evidence>
<protein>
    <recommendedName>
        <fullName evidence="1">UPF0246 protein COA71_01530</fullName>
    </recommendedName>
</protein>
<sequence length="257" mass="29350">MLIVISPAKTLDYESPLPSRKFSQPQFIEESDKLIKVLRRLAPDDIQDLMHISSKLAELNVSRYLNWEQPFSPKNARPAIFAFKGDVYAGLDVQQYKAADLDFAQKHLRILSGLYGVLRPLDLIQPYRLEMGTGLKNSRGKSLYNFWGEQLGAAITQALKEQKDKLLINLASNEYFKAIKGKTEGAEIITPVFKDYKNGQYKVISFFAKKARGLMSSYIIKNRVKDIAGLVTFEHEGYRFSKKDSTEKDLVFLRKQS</sequence>
<dbReference type="Proteomes" id="UP000228987">
    <property type="component" value="Unassembled WGS sequence"/>
</dbReference>
<dbReference type="NCBIfam" id="NF002542">
    <property type="entry name" value="PRK02101.1-3"/>
    <property type="match status" value="1"/>
</dbReference>
<dbReference type="NCBIfam" id="NF002541">
    <property type="entry name" value="PRK02101.1-1"/>
    <property type="match status" value="1"/>
</dbReference>
<dbReference type="GO" id="GO:0033194">
    <property type="term" value="P:response to hydroperoxide"/>
    <property type="evidence" value="ECO:0007669"/>
    <property type="project" value="TreeGrafter"/>
</dbReference>
<accession>A0A2A5CJI2</accession>